<reference evidence="3" key="1">
    <citation type="submission" date="2022-08" db="EMBL/GenBank/DDBJ databases">
        <title>Genome sequencing of akame (Lates japonicus).</title>
        <authorList>
            <person name="Hashiguchi Y."/>
            <person name="Takahashi H."/>
        </authorList>
    </citation>
    <scope>NUCLEOTIDE SEQUENCE</scope>
    <source>
        <strain evidence="3">Kochi</strain>
    </source>
</reference>
<evidence type="ECO:0000313" key="3">
    <source>
        <dbReference type="EMBL" id="GLD66901.1"/>
    </source>
</evidence>
<keyword evidence="2" id="KW-0732">Signal</keyword>
<gene>
    <name evidence="3" type="ORF">AKAME5_001827400</name>
</gene>
<dbReference type="Proteomes" id="UP001279410">
    <property type="component" value="Unassembled WGS sequence"/>
</dbReference>
<protein>
    <submittedName>
        <fullName evidence="3">Protein tincar-like protein</fullName>
    </submittedName>
</protein>
<organism evidence="3 4">
    <name type="scientific">Lates japonicus</name>
    <name type="common">Japanese lates</name>
    <dbReference type="NCBI Taxonomy" id="270547"/>
    <lineage>
        <taxon>Eukaryota</taxon>
        <taxon>Metazoa</taxon>
        <taxon>Chordata</taxon>
        <taxon>Craniata</taxon>
        <taxon>Vertebrata</taxon>
        <taxon>Euteleostomi</taxon>
        <taxon>Actinopterygii</taxon>
        <taxon>Neopterygii</taxon>
        <taxon>Teleostei</taxon>
        <taxon>Neoteleostei</taxon>
        <taxon>Acanthomorphata</taxon>
        <taxon>Carangaria</taxon>
        <taxon>Carangaria incertae sedis</taxon>
        <taxon>Centropomidae</taxon>
        <taxon>Lates</taxon>
    </lineage>
</organism>
<dbReference type="EMBL" id="BRZM01000099">
    <property type="protein sequence ID" value="GLD66901.1"/>
    <property type="molecule type" value="Genomic_DNA"/>
</dbReference>
<feature type="signal peptide" evidence="2">
    <location>
        <begin position="1"/>
        <end position="16"/>
    </location>
</feature>
<feature type="region of interest" description="Disordered" evidence="1">
    <location>
        <begin position="24"/>
        <end position="46"/>
    </location>
</feature>
<sequence length="121" mass="13643">MLKVFVLGCLLCLTLANPMDMGHKRVARSESNSRERTSSSSSTLIPQQSNLMSFLPSCHEEEPIKLNDFSLLKPQTRNPKLRLQRRCTPAWSNHSLAPPSRWVPRVAPSLFPHCNITPGLH</sequence>
<feature type="chain" id="PRO_5042276296" evidence="2">
    <location>
        <begin position="17"/>
        <end position="121"/>
    </location>
</feature>
<evidence type="ECO:0000256" key="2">
    <source>
        <dbReference type="SAM" id="SignalP"/>
    </source>
</evidence>
<comment type="caution">
    <text evidence="3">The sequence shown here is derived from an EMBL/GenBank/DDBJ whole genome shotgun (WGS) entry which is preliminary data.</text>
</comment>
<accession>A0AAD3RFW1</accession>
<evidence type="ECO:0000313" key="4">
    <source>
        <dbReference type="Proteomes" id="UP001279410"/>
    </source>
</evidence>
<evidence type="ECO:0000256" key="1">
    <source>
        <dbReference type="SAM" id="MobiDB-lite"/>
    </source>
</evidence>
<dbReference type="AlphaFoldDB" id="A0AAD3RFW1"/>
<name>A0AAD3RFW1_LATJO</name>
<proteinExistence type="predicted"/>
<keyword evidence="4" id="KW-1185">Reference proteome</keyword>
<feature type="compositionally biased region" description="Basic and acidic residues" evidence="1">
    <location>
        <begin position="24"/>
        <end position="37"/>
    </location>
</feature>